<evidence type="ECO:0000313" key="3">
    <source>
        <dbReference type="Proteomes" id="UP000813824"/>
    </source>
</evidence>
<sequence>MDTISESPSPSPAASPATKKSRRQVAFYPNVNSSNKPQKPFSRSAAKRESVMALGSIEHLQHYFTKSGIIAESDPLKKPHNGMVPAIGSLATLPKRPQASDLPEIQLPPSPVIPEIVQPTFSPFVRAFEVDPENLRPGAIDDLGAVESIWSLNTPDASSLLSVNESKRQTLGSKHTDILELLKTTTRALRSVRNYLMSLPDDSITPMQREYRVQALSSAPLPKRHVSQPNSAMDPLSRIRRSALEVLIVLRALEESSRLPLSDDAYDAQSDHGEHMSISGSHSASGSGSGGLSRGPSPDFLDADMDTSISFVQVGGGSRSIPVWGDEAEDLNPGREDEIRERWDERLVLAGGWLYRQDIKREDLAKEREVVKRYLDAVDDTLFGGSQGGVRGWERERIRVEKERRGRGRRVSSGDMERSSTPERSHSKRRVVSVGILDAMKEMALSEEPEEVEAPSETESVEDEHLPDWAKRSLFEDNPLGRLHALLVAFLPAHLQTLLPSQPATKSALLQALTSGQLLCTAYNTGVRKSRKPWGFVSKDAIHDIATLESQAEDPKDKGKGSWTFRRTDNLRLWAAALKLRYMIPIITTNPSKSTNGRPGTPNLSSPVRTSVSADHMFPTSNSRPSEPVPTILFDAPVVARQEPGWEEMLETVVMEWMTAVVDEKRSDR</sequence>
<feature type="compositionally biased region" description="Polar residues" evidence="1">
    <location>
        <begin position="589"/>
        <end position="625"/>
    </location>
</feature>
<protein>
    <submittedName>
        <fullName evidence="2">Uncharacterized protein</fullName>
    </submittedName>
</protein>
<gene>
    <name evidence="2" type="ORF">BXZ70DRAFT_887010</name>
</gene>
<feature type="region of interest" description="Disordered" evidence="1">
    <location>
        <begin position="1"/>
        <end position="47"/>
    </location>
</feature>
<evidence type="ECO:0000313" key="2">
    <source>
        <dbReference type="EMBL" id="KAH8105231.1"/>
    </source>
</evidence>
<name>A0A8K0UXF2_9AGAR</name>
<dbReference type="AlphaFoldDB" id="A0A8K0UXF2"/>
<feature type="region of interest" description="Disordered" evidence="1">
    <location>
        <begin position="589"/>
        <end position="626"/>
    </location>
</feature>
<proteinExistence type="predicted"/>
<feature type="region of interest" description="Disordered" evidence="1">
    <location>
        <begin position="445"/>
        <end position="465"/>
    </location>
</feature>
<dbReference type="Proteomes" id="UP000813824">
    <property type="component" value="Unassembled WGS sequence"/>
</dbReference>
<reference evidence="2" key="1">
    <citation type="journal article" date="2021" name="New Phytol.">
        <title>Evolutionary innovations through gain and loss of genes in the ectomycorrhizal Boletales.</title>
        <authorList>
            <person name="Wu G."/>
            <person name="Miyauchi S."/>
            <person name="Morin E."/>
            <person name="Kuo A."/>
            <person name="Drula E."/>
            <person name="Varga T."/>
            <person name="Kohler A."/>
            <person name="Feng B."/>
            <person name="Cao Y."/>
            <person name="Lipzen A."/>
            <person name="Daum C."/>
            <person name="Hundley H."/>
            <person name="Pangilinan J."/>
            <person name="Johnson J."/>
            <person name="Barry K."/>
            <person name="LaButti K."/>
            <person name="Ng V."/>
            <person name="Ahrendt S."/>
            <person name="Min B."/>
            <person name="Choi I.G."/>
            <person name="Park H."/>
            <person name="Plett J.M."/>
            <person name="Magnuson J."/>
            <person name="Spatafora J.W."/>
            <person name="Nagy L.G."/>
            <person name="Henrissat B."/>
            <person name="Grigoriev I.V."/>
            <person name="Yang Z.L."/>
            <person name="Xu J."/>
            <person name="Martin F.M."/>
        </authorList>
    </citation>
    <scope>NUCLEOTIDE SEQUENCE</scope>
    <source>
        <strain evidence="2">KKN 215</strain>
    </source>
</reference>
<feature type="region of interest" description="Disordered" evidence="1">
    <location>
        <begin position="264"/>
        <end position="300"/>
    </location>
</feature>
<feature type="compositionally biased region" description="Basic and acidic residues" evidence="1">
    <location>
        <begin position="415"/>
        <end position="425"/>
    </location>
</feature>
<feature type="compositionally biased region" description="Low complexity" evidence="1">
    <location>
        <begin position="277"/>
        <end position="286"/>
    </location>
</feature>
<keyword evidence="3" id="KW-1185">Reference proteome</keyword>
<dbReference type="EMBL" id="JAEVFJ010000004">
    <property type="protein sequence ID" value="KAH8105231.1"/>
    <property type="molecule type" value="Genomic_DNA"/>
</dbReference>
<dbReference type="OrthoDB" id="2534759at2759"/>
<comment type="caution">
    <text evidence="2">The sequence shown here is derived from an EMBL/GenBank/DDBJ whole genome shotgun (WGS) entry which is preliminary data.</text>
</comment>
<feature type="region of interest" description="Disordered" evidence="1">
    <location>
        <begin position="404"/>
        <end position="429"/>
    </location>
</feature>
<evidence type="ECO:0000256" key="1">
    <source>
        <dbReference type="SAM" id="MobiDB-lite"/>
    </source>
</evidence>
<feature type="compositionally biased region" description="Acidic residues" evidence="1">
    <location>
        <begin position="445"/>
        <end position="462"/>
    </location>
</feature>
<dbReference type="PANTHER" id="PTHR38702">
    <property type="entry name" value="CALPONIN-HOMOLOGY (CH) DOMAIN-CONTAINING PROTEIN"/>
    <property type="match status" value="1"/>
</dbReference>
<dbReference type="PANTHER" id="PTHR38702:SF1">
    <property type="entry name" value="CALPONIN-HOMOLOGY (CH) DOMAIN-CONTAINING PROTEIN"/>
    <property type="match status" value="1"/>
</dbReference>
<organism evidence="2 3">
    <name type="scientific">Cristinia sonorae</name>
    <dbReference type="NCBI Taxonomy" id="1940300"/>
    <lineage>
        <taxon>Eukaryota</taxon>
        <taxon>Fungi</taxon>
        <taxon>Dikarya</taxon>
        <taxon>Basidiomycota</taxon>
        <taxon>Agaricomycotina</taxon>
        <taxon>Agaricomycetes</taxon>
        <taxon>Agaricomycetidae</taxon>
        <taxon>Agaricales</taxon>
        <taxon>Pleurotineae</taxon>
        <taxon>Stephanosporaceae</taxon>
        <taxon>Cristinia</taxon>
    </lineage>
</organism>
<accession>A0A8K0UXF2</accession>